<gene>
    <name evidence="2" type="ORF">H0235_014595</name>
</gene>
<proteinExistence type="predicted"/>
<comment type="caution">
    <text evidence="2">The sequence shown here is derived from an EMBL/GenBank/DDBJ whole genome shotgun (WGS) entry which is preliminary data.</text>
</comment>
<evidence type="ECO:0000313" key="3">
    <source>
        <dbReference type="Proteomes" id="UP000600918"/>
    </source>
</evidence>
<feature type="region of interest" description="Disordered" evidence="1">
    <location>
        <begin position="58"/>
        <end position="78"/>
    </location>
</feature>
<evidence type="ECO:0000313" key="2">
    <source>
        <dbReference type="EMBL" id="KAF7406939.1"/>
    </source>
</evidence>
<protein>
    <submittedName>
        <fullName evidence="2">Uncharacterized protein</fullName>
    </submittedName>
</protein>
<sequence>MGVPPPLTASTIVGTTKAWSSRFKDRYRRNPQSNQPTASFIELRRPTIRTLTLRVDTTTTPTTPTTTPNTTTTISTTTTTTTTAAAATTTTTITITIVLRKE</sequence>
<name>A0A834NGB4_VESPE</name>
<dbReference type="AlphaFoldDB" id="A0A834NGB4"/>
<keyword evidence="3" id="KW-1185">Reference proteome</keyword>
<accession>A0A834NGB4</accession>
<reference evidence="2" key="1">
    <citation type="journal article" date="2020" name="G3 (Bethesda)">
        <title>High-Quality Assemblies for Three Invasive Social Wasps from the &lt;i&gt;Vespula&lt;/i&gt; Genus.</title>
        <authorList>
            <person name="Harrop T.W.R."/>
            <person name="Guhlin J."/>
            <person name="McLaughlin G.M."/>
            <person name="Permina E."/>
            <person name="Stockwell P."/>
            <person name="Gilligan J."/>
            <person name="Le Lec M.F."/>
            <person name="Gruber M.A.M."/>
            <person name="Quinn O."/>
            <person name="Lovegrove M."/>
            <person name="Duncan E.J."/>
            <person name="Remnant E.J."/>
            <person name="Van Eeckhoven J."/>
            <person name="Graham B."/>
            <person name="Knapp R.A."/>
            <person name="Langford K.W."/>
            <person name="Kronenberg Z."/>
            <person name="Press M.O."/>
            <person name="Eacker S.M."/>
            <person name="Wilson-Rankin E.E."/>
            <person name="Purcell J."/>
            <person name="Lester P.J."/>
            <person name="Dearden P.K."/>
        </authorList>
    </citation>
    <scope>NUCLEOTIDE SEQUENCE</scope>
    <source>
        <strain evidence="2">Volc-1</strain>
    </source>
</reference>
<organism evidence="2 3">
    <name type="scientific">Vespula pensylvanica</name>
    <name type="common">Western yellow jacket</name>
    <name type="synonym">Wasp</name>
    <dbReference type="NCBI Taxonomy" id="30213"/>
    <lineage>
        <taxon>Eukaryota</taxon>
        <taxon>Metazoa</taxon>
        <taxon>Ecdysozoa</taxon>
        <taxon>Arthropoda</taxon>
        <taxon>Hexapoda</taxon>
        <taxon>Insecta</taxon>
        <taxon>Pterygota</taxon>
        <taxon>Neoptera</taxon>
        <taxon>Endopterygota</taxon>
        <taxon>Hymenoptera</taxon>
        <taxon>Apocrita</taxon>
        <taxon>Aculeata</taxon>
        <taxon>Vespoidea</taxon>
        <taxon>Vespidae</taxon>
        <taxon>Vespinae</taxon>
        <taxon>Vespula</taxon>
    </lineage>
</organism>
<dbReference type="Proteomes" id="UP000600918">
    <property type="component" value="Unassembled WGS sequence"/>
</dbReference>
<dbReference type="EMBL" id="JACSDY010000015">
    <property type="protein sequence ID" value="KAF7406939.1"/>
    <property type="molecule type" value="Genomic_DNA"/>
</dbReference>
<evidence type="ECO:0000256" key="1">
    <source>
        <dbReference type="SAM" id="MobiDB-lite"/>
    </source>
</evidence>